<protein>
    <submittedName>
        <fullName evidence="1">Uncharacterized protein</fullName>
    </submittedName>
</protein>
<keyword evidence="2" id="KW-1185">Reference proteome</keyword>
<gene>
    <name evidence="1" type="ORF">KPC_2457</name>
</gene>
<evidence type="ECO:0000313" key="2">
    <source>
        <dbReference type="Proteomes" id="UP000245974"/>
    </source>
</evidence>
<dbReference type="Proteomes" id="UP000245974">
    <property type="component" value="Unassembled WGS sequence"/>
</dbReference>
<evidence type="ECO:0000313" key="1">
    <source>
        <dbReference type="EMBL" id="SPL71279.1"/>
    </source>
</evidence>
<name>A0A2U3N149_9GAMM</name>
<organism evidence="1 2">
    <name type="scientific">Acinetobacter stercoris</name>
    <dbReference type="NCBI Taxonomy" id="2126983"/>
    <lineage>
        <taxon>Bacteria</taxon>
        <taxon>Pseudomonadati</taxon>
        <taxon>Pseudomonadota</taxon>
        <taxon>Gammaproteobacteria</taxon>
        <taxon>Moraxellales</taxon>
        <taxon>Moraxellaceae</taxon>
        <taxon>Acinetobacter</taxon>
    </lineage>
</organism>
<sequence>MLPDTIPLTDEQFKTFLEKAVANDHDRHMLASITEQNATTATPEGGAGCERDEEAAQGHIYISHSVGKWYRVAVCTYRCKLKSRGINPPLPPCITYTLKFHAGFMIPASNNVSKVFTAPPCSTIFPSTNLSISTPVMRNFLPVGFMPNHSPR</sequence>
<proteinExistence type="predicted"/>
<reference evidence="2" key="1">
    <citation type="submission" date="2018-03" db="EMBL/GenBank/DDBJ databases">
        <authorList>
            <person name="Blom J."/>
        </authorList>
    </citation>
    <scope>NUCLEOTIDE SEQUENCE [LARGE SCALE GENOMIC DNA]</scope>
    <source>
        <strain evidence="2">KPC-SM-21</strain>
    </source>
</reference>
<dbReference type="EMBL" id="OOGT01000122">
    <property type="protein sequence ID" value="SPL71279.1"/>
    <property type="molecule type" value="Genomic_DNA"/>
</dbReference>
<accession>A0A2U3N149</accession>
<dbReference type="InParanoid" id="A0A2U3N149"/>
<dbReference type="AlphaFoldDB" id="A0A2U3N149"/>